<comment type="caution">
    <text evidence="1">The sequence shown here is derived from an EMBL/GenBank/DDBJ whole genome shotgun (WGS) entry which is preliminary data.</text>
</comment>
<protein>
    <submittedName>
        <fullName evidence="1">Uncharacterized protein</fullName>
    </submittedName>
</protein>
<organism evidence="1 2">
    <name type="scientific">Mesorhizobium hawassense</name>
    <dbReference type="NCBI Taxonomy" id="1209954"/>
    <lineage>
        <taxon>Bacteria</taxon>
        <taxon>Pseudomonadati</taxon>
        <taxon>Pseudomonadota</taxon>
        <taxon>Alphaproteobacteria</taxon>
        <taxon>Hyphomicrobiales</taxon>
        <taxon>Phyllobacteriaceae</taxon>
        <taxon>Mesorhizobium</taxon>
    </lineage>
</organism>
<dbReference type="AlphaFoldDB" id="A0A330HFS5"/>
<sequence>MSPRSAQRFWDDDMHQSKDLKRGALSALASRPQISASEKTNSCRFRGLQLRAGTSRQPLSTVAA</sequence>
<reference evidence="1 2" key="2">
    <citation type="submission" date="2018-07" db="EMBL/GenBank/DDBJ databases">
        <title>Diversity of Mesorhizobium strains in Brazil.</title>
        <authorList>
            <person name="Helene L.C.F."/>
            <person name="Dall'Agnol R."/>
            <person name="Delamuta J.R.M."/>
            <person name="Hungria M."/>
        </authorList>
    </citation>
    <scope>NUCLEOTIDE SEQUENCE [LARGE SCALE GENOMIC DNA]</scope>
    <source>
        <strain evidence="1 2">AC99b</strain>
    </source>
</reference>
<dbReference type="EMBL" id="QMBP01000020">
    <property type="protein sequence ID" value="RAZ85404.1"/>
    <property type="molecule type" value="Genomic_DNA"/>
</dbReference>
<name>A0A330HFS5_9HYPH</name>
<keyword evidence="2" id="KW-1185">Reference proteome</keyword>
<proteinExistence type="predicted"/>
<dbReference type="OrthoDB" id="8101276at2"/>
<evidence type="ECO:0000313" key="1">
    <source>
        <dbReference type="EMBL" id="RAZ85404.1"/>
    </source>
</evidence>
<dbReference type="Proteomes" id="UP000251558">
    <property type="component" value="Unassembled WGS sequence"/>
</dbReference>
<reference evidence="2" key="1">
    <citation type="submission" date="2018-06" db="EMBL/GenBank/DDBJ databases">
        <authorList>
            <person name="Helene L.C."/>
            <person name="Dall'Agnol R."/>
            <person name="Delamuta J.R."/>
            <person name="Hungria M."/>
        </authorList>
    </citation>
    <scope>NUCLEOTIDE SEQUENCE [LARGE SCALE GENOMIC DNA]</scope>
    <source>
        <strain evidence="2">AC99b</strain>
    </source>
</reference>
<accession>A0A330HFS5</accession>
<gene>
    <name evidence="1" type="ORF">DPM33_29960</name>
</gene>
<evidence type="ECO:0000313" key="2">
    <source>
        <dbReference type="Proteomes" id="UP000251558"/>
    </source>
</evidence>